<gene>
    <name evidence="1" type="ORF">Rleg9DRAFT_1920</name>
</gene>
<reference evidence="1 2" key="1">
    <citation type="submission" date="2012-02" db="EMBL/GenBank/DDBJ databases">
        <title>Improved High-Quality Draft Sequence of Rhizobium leguminosarum bv. trifolii WSM597.</title>
        <authorList>
            <consortium name="US DOE Joint Genome Institute"/>
            <person name="Lucas S."/>
            <person name="Han J."/>
            <person name="Lapidus A."/>
            <person name="Cheng J.-F."/>
            <person name="Goodwin L."/>
            <person name="Pitluck S."/>
            <person name="Peters L."/>
            <person name="Ovchinnikova G."/>
            <person name="Held B."/>
            <person name="Detter J.C."/>
            <person name="Han C."/>
            <person name="Tapia R."/>
            <person name="Land M."/>
            <person name="Hauser L."/>
            <person name="Kyrpides N."/>
            <person name="Ivanova N."/>
            <person name="Pagani I."/>
            <person name="Brau L."/>
            <person name="Yates R."/>
            <person name="O'Hara G."/>
            <person name="Rui T."/>
            <person name="Howieson J."/>
            <person name="Reeve W."/>
            <person name="Woyke T."/>
        </authorList>
    </citation>
    <scope>NUCLEOTIDE SEQUENCE [LARGE SCALE GENOMIC DNA]</scope>
    <source>
        <strain evidence="1 2">WSM597</strain>
    </source>
</reference>
<protein>
    <submittedName>
        <fullName evidence="1">Uncharacterized protein</fullName>
    </submittedName>
</protein>
<dbReference type="AlphaFoldDB" id="J0GZF6"/>
<dbReference type="Proteomes" id="UP000005092">
    <property type="component" value="Unassembled WGS sequence"/>
</dbReference>
<name>J0GZF6_RHILT</name>
<sequence>MFSGDRLLLDLMVRDALRDKKGAEFERFFTDVAIELWGDDFEPWKPQGPLGDFKCDGYRSSTQTVFQCNAPEQFVAGAVASKIERDFEGARLHFQDRMKRWVFVHNQIETPARANELVHELRAKYPGIEIKVWTSGHLKREIQELPERALINLFPGFTSGQEFSETVKRHLENSVQRRPALPVELAEPVPTNRNAFQEAIDTLAEADKEVRRRLLGYSRWLDPAPIGEVHRRIIAQGFSEAAITSNARRLHEEMLISITDSHYLSMNDEICQQAADTMIHEFLAELQT</sequence>
<dbReference type="HOGENOM" id="CLU_966041_0_0_5"/>
<organism evidence="1 2">
    <name type="scientific">Rhizobium leguminosarum bv. trifolii WSM597</name>
    <dbReference type="NCBI Taxonomy" id="754764"/>
    <lineage>
        <taxon>Bacteria</taxon>
        <taxon>Pseudomonadati</taxon>
        <taxon>Pseudomonadota</taxon>
        <taxon>Alphaproteobacteria</taxon>
        <taxon>Hyphomicrobiales</taxon>
        <taxon>Rhizobiaceae</taxon>
        <taxon>Rhizobium/Agrobacterium group</taxon>
        <taxon>Rhizobium</taxon>
    </lineage>
</organism>
<evidence type="ECO:0000313" key="2">
    <source>
        <dbReference type="Proteomes" id="UP000005092"/>
    </source>
</evidence>
<accession>J0GZF6</accession>
<proteinExistence type="predicted"/>
<dbReference type="EMBL" id="JH719381">
    <property type="protein sequence ID" value="EJB03095.1"/>
    <property type="molecule type" value="Genomic_DNA"/>
</dbReference>
<evidence type="ECO:0000313" key="1">
    <source>
        <dbReference type="EMBL" id="EJB03095.1"/>
    </source>
</evidence>